<feature type="domain" description="Cell envelope-related transcriptional attenuator" evidence="4">
    <location>
        <begin position="110"/>
        <end position="267"/>
    </location>
</feature>
<dbReference type="Proteomes" id="UP000460412">
    <property type="component" value="Unassembled WGS sequence"/>
</dbReference>
<dbReference type="PANTHER" id="PTHR33392">
    <property type="entry name" value="POLYISOPRENYL-TEICHOIC ACID--PEPTIDOGLYCAN TEICHOIC ACID TRANSFERASE TAGU"/>
    <property type="match status" value="1"/>
</dbReference>
<name>A0A7X3MI90_9FIRM</name>
<dbReference type="PANTHER" id="PTHR33392:SF6">
    <property type="entry name" value="POLYISOPRENYL-TEICHOIC ACID--PEPTIDOGLYCAN TEICHOIC ACID TRANSFERASE TAGU"/>
    <property type="match status" value="1"/>
</dbReference>
<dbReference type="InterPro" id="IPR004474">
    <property type="entry name" value="LytR_CpsA_psr"/>
</dbReference>
<dbReference type="NCBIfam" id="TIGR00350">
    <property type="entry name" value="lytR_cpsA_psr"/>
    <property type="match status" value="1"/>
</dbReference>
<evidence type="ECO:0000256" key="1">
    <source>
        <dbReference type="ARBA" id="ARBA00006068"/>
    </source>
</evidence>
<feature type="compositionally biased region" description="Basic and acidic residues" evidence="2">
    <location>
        <begin position="21"/>
        <end position="32"/>
    </location>
</feature>
<evidence type="ECO:0000256" key="2">
    <source>
        <dbReference type="SAM" id="MobiDB-lite"/>
    </source>
</evidence>
<organism evidence="5 6">
    <name type="scientific">Sporofaciens musculi</name>
    <dbReference type="NCBI Taxonomy" id="2681861"/>
    <lineage>
        <taxon>Bacteria</taxon>
        <taxon>Bacillati</taxon>
        <taxon>Bacillota</taxon>
        <taxon>Clostridia</taxon>
        <taxon>Lachnospirales</taxon>
        <taxon>Lachnospiraceae</taxon>
        <taxon>Sporofaciens</taxon>
    </lineage>
</organism>
<gene>
    <name evidence="5" type="ORF">GN277_16355</name>
</gene>
<feature type="region of interest" description="Disordered" evidence="2">
    <location>
        <begin position="1"/>
        <end position="37"/>
    </location>
</feature>
<keyword evidence="3" id="KW-0812">Transmembrane</keyword>
<evidence type="ECO:0000313" key="5">
    <source>
        <dbReference type="EMBL" id="MXP76896.1"/>
    </source>
</evidence>
<proteinExistence type="inferred from homology"/>
<dbReference type="EMBL" id="WUQX01000001">
    <property type="protein sequence ID" value="MXP76896.1"/>
    <property type="molecule type" value="Genomic_DNA"/>
</dbReference>
<reference evidence="5 6" key="1">
    <citation type="submission" date="2019-12" db="EMBL/GenBank/DDBJ databases">
        <title>Sporaefaciens musculi gen. nov., sp. nov., a novel bacterium isolated from the caecum of an obese mouse.</title>
        <authorList>
            <person name="Rasmussen T.S."/>
            <person name="Streidl T."/>
            <person name="Hitch T.C.A."/>
            <person name="Wortmann E."/>
            <person name="Deptula P."/>
            <person name="Hansen M."/>
            <person name="Nielsen D.S."/>
            <person name="Clavel T."/>
            <person name="Vogensen F.K."/>
        </authorList>
    </citation>
    <scope>NUCLEOTIDE SEQUENCE [LARGE SCALE GENOMIC DNA]</scope>
    <source>
        <strain evidence="5 6">WCA-9-b2</strain>
    </source>
</reference>
<accession>A0A7X3MI90</accession>
<sequence>MSKNKSVERRSVEKKRKADRRGKDKRMSPQERQKKRRKRKRKRVLFLCFELFILAILCVVGYGMLKLGKLDINILNQNNLEVYKDTGPYTNIACFGLDSRNGELEGGVQSDSIMIVSINNETNDVTLTSVYRDTLLQQADGSYEKANSAYNRGGPEAAISLLNRNFDLDIRNYVSVNFSALVDVIDALGGLEIDMTEEEAFYCNGYAFETAQVVGKDMQKIDEVAGTQLLDGVHAVGYARIRYTEGNDFKRTARQREVLQKTVDKAKKANLLTLNKIVDKVFPQISTSLSITDMLGFAANILNYNIVGTTGFPYAVTTSEDVRNHTGSYVVPIDFVGNVSQLHQNIFAEEWYEPSIKVKQIHDDIIYLTGVSENAQAMQTTFEGDTGGGGTFEGDTQ</sequence>
<feature type="transmembrane region" description="Helical" evidence="3">
    <location>
        <begin position="44"/>
        <end position="65"/>
    </location>
</feature>
<comment type="caution">
    <text evidence="5">The sequence shown here is derived from an EMBL/GenBank/DDBJ whole genome shotgun (WGS) entry which is preliminary data.</text>
</comment>
<dbReference type="Gene3D" id="3.40.630.190">
    <property type="entry name" value="LCP protein"/>
    <property type="match status" value="1"/>
</dbReference>
<keyword evidence="6" id="KW-1185">Reference proteome</keyword>
<comment type="similarity">
    <text evidence="1">Belongs to the LytR/CpsA/Psr (LCP) family.</text>
</comment>
<keyword evidence="3" id="KW-1133">Transmembrane helix</keyword>
<keyword evidence="3" id="KW-0472">Membrane</keyword>
<dbReference type="AlphaFoldDB" id="A0A7X3MI90"/>
<evidence type="ECO:0000259" key="4">
    <source>
        <dbReference type="Pfam" id="PF03816"/>
    </source>
</evidence>
<evidence type="ECO:0000313" key="6">
    <source>
        <dbReference type="Proteomes" id="UP000460412"/>
    </source>
</evidence>
<dbReference type="RefSeq" id="WP_159751940.1">
    <property type="nucleotide sequence ID" value="NZ_WUQX01000001.1"/>
</dbReference>
<feature type="compositionally biased region" description="Basic and acidic residues" evidence="2">
    <location>
        <begin position="1"/>
        <end position="11"/>
    </location>
</feature>
<dbReference type="Pfam" id="PF03816">
    <property type="entry name" value="LytR_cpsA_psr"/>
    <property type="match status" value="1"/>
</dbReference>
<protein>
    <submittedName>
        <fullName evidence="5">LytR family transcriptional regulator</fullName>
    </submittedName>
</protein>
<evidence type="ECO:0000256" key="3">
    <source>
        <dbReference type="SAM" id="Phobius"/>
    </source>
</evidence>
<dbReference type="InterPro" id="IPR050922">
    <property type="entry name" value="LytR/CpsA/Psr_CW_biosynth"/>
</dbReference>